<dbReference type="AlphaFoldDB" id="A0A3S8ZP47"/>
<evidence type="ECO:0000256" key="1">
    <source>
        <dbReference type="ARBA" id="ARBA00004141"/>
    </source>
</evidence>
<evidence type="ECO:0000256" key="2">
    <source>
        <dbReference type="ARBA" id="ARBA00006143"/>
    </source>
</evidence>
<feature type="transmembrane region" description="Helical" evidence="7">
    <location>
        <begin position="44"/>
        <end position="65"/>
    </location>
</feature>
<comment type="subcellular location">
    <subcellularLocation>
        <location evidence="1">Membrane</location>
        <topology evidence="1">Multi-pass membrane protein</topology>
    </subcellularLocation>
</comment>
<evidence type="ECO:0000256" key="5">
    <source>
        <dbReference type="ARBA" id="ARBA00022989"/>
    </source>
</evidence>
<dbReference type="PANTHER" id="PTHR31272:SF9">
    <property type="entry name" value="BLL1027 PROTEIN"/>
    <property type="match status" value="1"/>
</dbReference>
<dbReference type="GO" id="GO:0017004">
    <property type="term" value="P:cytochrome complex assembly"/>
    <property type="evidence" value="ECO:0007669"/>
    <property type="project" value="UniProtKB-KW"/>
</dbReference>
<feature type="domain" description="Cytochrome C biogenesis protein transmembrane" evidence="8">
    <location>
        <begin position="8"/>
        <end position="214"/>
    </location>
</feature>
<keyword evidence="4" id="KW-0201">Cytochrome c-type biogenesis</keyword>
<evidence type="ECO:0000259" key="8">
    <source>
        <dbReference type="Pfam" id="PF02683"/>
    </source>
</evidence>
<dbReference type="Pfam" id="PF02683">
    <property type="entry name" value="DsbD_TM"/>
    <property type="match status" value="1"/>
</dbReference>
<evidence type="ECO:0000313" key="10">
    <source>
        <dbReference type="Proteomes" id="UP000282438"/>
    </source>
</evidence>
<feature type="transmembrane region" description="Helical" evidence="7">
    <location>
        <begin position="117"/>
        <end position="137"/>
    </location>
</feature>
<feature type="transmembrane region" description="Helical" evidence="7">
    <location>
        <begin position="12"/>
        <end position="32"/>
    </location>
</feature>
<evidence type="ECO:0000313" key="9">
    <source>
        <dbReference type="EMBL" id="AZN35256.1"/>
    </source>
</evidence>
<evidence type="ECO:0000256" key="7">
    <source>
        <dbReference type="SAM" id="Phobius"/>
    </source>
</evidence>
<dbReference type="InterPro" id="IPR003834">
    <property type="entry name" value="Cyt_c_assmbl_TM_dom"/>
</dbReference>
<keyword evidence="10" id="KW-1185">Reference proteome</keyword>
<feature type="transmembrane region" description="Helical" evidence="7">
    <location>
        <begin position="157"/>
        <end position="182"/>
    </location>
</feature>
<feature type="transmembrane region" description="Helical" evidence="7">
    <location>
        <begin position="77"/>
        <end position="96"/>
    </location>
</feature>
<dbReference type="KEGG" id="iod:EJO50_01380"/>
<proteinExistence type="inferred from homology"/>
<keyword evidence="5 7" id="KW-1133">Transmembrane helix</keyword>
<name>A0A3S8ZP47_9NEIS</name>
<dbReference type="PANTHER" id="PTHR31272">
    <property type="entry name" value="CYTOCHROME C-TYPE BIOGENESIS PROTEIN HI_1454-RELATED"/>
    <property type="match status" value="1"/>
</dbReference>
<evidence type="ECO:0000256" key="3">
    <source>
        <dbReference type="ARBA" id="ARBA00022692"/>
    </source>
</evidence>
<evidence type="ECO:0000256" key="4">
    <source>
        <dbReference type="ARBA" id="ARBA00022748"/>
    </source>
</evidence>
<gene>
    <name evidence="9" type="ORF">EJO50_01380</name>
</gene>
<sequence length="242" mass="25222">MNLSLLELSFALAAGGLTTLSPCVLPILPLVVGSAGHRHRYAPLAMAAGLISAFVVLGVLVGLFGDLLGFDSDVIRLAGAWLLIAFGVVLFLPFLSGRFANSLSPLASIANRLSSKFNTESMPSAFVLGSLLGMVWSPCSGPLLASTLTLVASEGGALRGAVALGVFGLGAAIPLVGIAYASRAGVNKTRGWVMQHVDTIKKSFAVLLILLGAAILAGWDKALEAYFVQFMPDMWVQLTTMF</sequence>
<dbReference type="OrthoDB" id="9811352at2"/>
<evidence type="ECO:0000256" key="6">
    <source>
        <dbReference type="ARBA" id="ARBA00023136"/>
    </source>
</evidence>
<protein>
    <submittedName>
        <fullName evidence="9">Cytochrome c biogenesis protein CcdA</fullName>
    </submittedName>
</protein>
<dbReference type="InterPro" id="IPR051790">
    <property type="entry name" value="Cytochrome_c-biogenesis_DsbD"/>
</dbReference>
<organism evidence="9 10">
    <name type="scientific">Iodobacter ciconiae</name>
    <dbReference type="NCBI Taxonomy" id="2496266"/>
    <lineage>
        <taxon>Bacteria</taxon>
        <taxon>Pseudomonadati</taxon>
        <taxon>Pseudomonadota</taxon>
        <taxon>Betaproteobacteria</taxon>
        <taxon>Neisseriales</taxon>
        <taxon>Chitinibacteraceae</taxon>
        <taxon>Iodobacter</taxon>
    </lineage>
</organism>
<dbReference type="EMBL" id="CP034433">
    <property type="protein sequence ID" value="AZN35256.1"/>
    <property type="molecule type" value="Genomic_DNA"/>
</dbReference>
<feature type="transmembrane region" description="Helical" evidence="7">
    <location>
        <begin position="203"/>
        <end position="219"/>
    </location>
</feature>
<keyword evidence="6 7" id="KW-0472">Membrane</keyword>
<dbReference type="GO" id="GO:0016020">
    <property type="term" value="C:membrane"/>
    <property type="evidence" value="ECO:0007669"/>
    <property type="project" value="UniProtKB-SubCell"/>
</dbReference>
<reference evidence="9 10" key="1">
    <citation type="submission" date="2018-12" db="EMBL/GenBank/DDBJ databases">
        <title>Complete genome sequence of Iodobacter sp. H11R3.</title>
        <authorList>
            <person name="Bae J.-W."/>
        </authorList>
    </citation>
    <scope>NUCLEOTIDE SEQUENCE [LARGE SCALE GENOMIC DNA]</scope>
    <source>
        <strain evidence="9 10">H11R3</strain>
    </source>
</reference>
<keyword evidence="3 7" id="KW-0812">Transmembrane</keyword>
<dbReference type="RefSeq" id="WP_125971230.1">
    <property type="nucleotide sequence ID" value="NZ_CP034433.1"/>
</dbReference>
<comment type="similarity">
    <text evidence="2">Belongs to the DsbD family.</text>
</comment>
<dbReference type="Proteomes" id="UP000282438">
    <property type="component" value="Chromosome"/>
</dbReference>
<accession>A0A3S8ZP47</accession>